<evidence type="ECO:0000313" key="3">
    <source>
        <dbReference type="EMBL" id="MBB5062270.1"/>
    </source>
</evidence>
<comment type="caution">
    <text evidence="3">The sequence shown here is derived from an EMBL/GenBank/DDBJ whole genome shotgun (WGS) entry which is preliminary data.</text>
</comment>
<dbReference type="AlphaFoldDB" id="A0A7W8E9E1"/>
<dbReference type="SUPFAM" id="SSF54897">
    <property type="entry name" value="Protease propeptides/inhibitors"/>
    <property type="match status" value="1"/>
</dbReference>
<dbReference type="CDD" id="cd11377">
    <property type="entry name" value="Pro-peptidase_S53"/>
    <property type="match status" value="1"/>
</dbReference>
<dbReference type="Pfam" id="PF09286">
    <property type="entry name" value="Pro-kuma_activ"/>
    <property type="match status" value="1"/>
</dbReference>
<evidence type="ECO:0000256" key="1">
    <source>
        <dbReference type="SAM" id="SignalP"/>
    </source>
</evidence>
<sequence>MIRNVLYRSLCTVATLAICTLLSAGARAQTSPAARLITTAINAGDKVPLSNEIRPQLKRSQDLGAVSGSTPVRHMLLVLARSSTRQQALAQYLSDVQNPASPNFHKWLTPAQFGSTFGASTDDIATLSSWLQSQGFTVEKVSAAANLI</sequence>
<evidence type="ECO:0000313" key="4">
    <source>
        <dbReference type="Proteomes" id="UP000584867"/>
    </source>
</evidence>
<reference evidence="3 4" key="1">
    <citation type="submission" date="2020-08" db="EMBL/GenBank/DDBJ databases">
        <title>Genomic Encyclopedia of Type Strains, Phase IV (KMG-V): Genome sequencing to study the core and pangenomes of soil and plant-associated prokaryotes.</title>
        <authorList>
            <person name="Whitman W."/>
        </authorList>
    </citation>
    <scope>NUCLEOTIDE SEQUENCE [LARGE SCALE GENOMIC DNA]</scope>
    <source>
        <strain evidence="3 4">X5P3</strain>
    </source>
</reference>
<name>A0A7W8E9E1_9BACT</name>
<accession>A0A7W8E9E1</accession>
<proteinExistence type="predicted"/>
<dbReference type="SMART" id="SM00944">
    <property type="entry name" value="Pro-kuma_activ"/>
    <property type="match status" value="1"/>
</dbReference>
<organism evidence="3 4">
    <name type="scientific">Granulicella mallensis</name>
    <dbReference type="NCBI Taxonomy" id="940614"/>
    <lineage>
        <taxon>Bacteria</taxon>
        <taxon>Pseudomonadati</taxon>
        <taxon>Acidobacteriota</taxon>
        <taxon>Terriglobia</taxon>
        <taxon>Terriglobales</taxon>
        <taxon>Acidobacteriaceae</taxon>
        <taxon>Granulicella</taxon>
    </lineage>
</organism>
<dbReference type="EMBL" id="JACHIO010000002">
    <property type="protein sequence ID" value="MBB5062270.1"/>
    <property type="molecule type" value="Genomic_DNA"/>
</dbReference>
<protein>
    <recommendedName>
        <fullName evidence="2">Peptidase S53 activation domain-containing protein</fullName>
    </recommendedName>
</protein>
<dbReference type="GO" id="GO:0008236">
    <property type="term" value="F:serine-type peptidase activity"/>
    <property type="evidence" value="ECO:0007669"/>
    <property type="project" value="InterPro"/>
</dbReference>
<keyword evidence="1" id="KW-0732">Signal</keyword>
<evidence type="ECO:0000259" key="2">
    <source>
        <dbReference type="SMART" id="SM00944"/>
    </source>
</evidence>
<gene>
    <name evidence="3" type="ORF">HDF15_000597</name>
</gene>
<feature type="domain" description="Peptidase S53 activation" evidence="2">
    <location>
        <begin position="57"/>
        <end position="147"/>
    </location>
</feature>
<dbReference type="InterPro" id="IPR015366">
    <property type="entry name" value="S53_propep"/>
</dbReference>
<dbReference type="Proteomes" id="UP000584867">
    <property type="component" value="Unassembled WGS sequence"/>
</dbReference>
<feature type="chain" id="PRO_5031037857" description="Peptidase S53 activation domain-containing protein" evidence="1">
    <location>
        <begin position="29"/>
        <end position="148"/>
    </location>
</feature>
<feature type="signal peptide" evidence="1">
    <location>
        <begin position="1"/>
        <end position="28"/>
    </location>
</feature>